<sequence length="53" mass="6128">GMLVGQEWDSHIHQCKISDYNHQTSDNNNELDVLLSMKTNKHMVEDMPVDDDV</sequence>
<dbReference type="EMBL" id="JAHRHJ020003813">
    <property type="protein sequence ID" value="KAH9289164.1"/>
    <property type="molecule type" value="Genomic_DNA"/>
</dbReference>
<organism evidence="1 2">
    <name type="scientific">Taxus chinensis</name>
    <name type="common">Chinese yew</name>
    <name type="synonym">Taxus wallichiana var. chinensis</name>
    <dbReference type="NCBI Taxonomy" id="29808"/>
    <lineage>
        <taxon>Eukaryota</taxon>
        <taxon>Viridiplantae</taxon>
        <taxon>Streptophyta</taxon>
        <taxon>Embryophyta</taxon>
        <taxon>Tracheophyta</taxon>
        <taxon>Spermatophyta</taxon>
        <taxon>Pinopsida</taxon>
        <taxon>Pinidae</taxon>
        <taxon>Conifers II</taxon>
        <taxon>Cupressales</taxon>
        <taxon>Taxaceae</taxon>
        <taxon>Taxus</taxon>
    </lineage>
</organism>
<feature type="non-terminal residue" evidence="1">
    <location>
        <position position="1"/>
    </location>
</feature>
<protein>
    <submittedName>
        <fullName evidence="1">Uncharacterized protein</fullName>
    </submittedName>
</protein>
<reference evidence="1 2" key="1">
    <citation type="journal article" date="2021" name="Nat. Plants">
        <title>The Taxus genome provides insights into paclitaxel biosynthesis.</title>
        <authorList>
            <person name="Xiong X."/>
            <person name="Gou J."/>
            <person name="Liao Q."/>
            <person name="Li Y."/>
            <person name="Zhou Q."/>
            <person name="Bi G."/>
            <person name="Li C."/>
            <person name="Du R."/>
            <person name="Wang X."/>
            <person name="Sun T."/>
            <person name="Guo L."/>
            <person name="Liang H."/>
            <person name="Lu P."/>
            <person name="Wu Y."/>
            <person name="Zhang Z."/>
            <person name="Ro D.K."/>
            <person name="Shang Y."/>
            <person name="Huang S."/>
            <person name="Yan J."/>
        </authorList>
    </citation>
    <scope>NUCLEOTIDE SEQUENCE [LARGE SCALE GENOMIC DNA]</scope>
    <source>
        <strain evidence="1">Ta-2019</strain>
    </source>
</reference>
<proteinExistence type="predicted"/>
<dbReference type="Proteomes" id="UP000824469">
    <property type="component" value="Unassembled WGS sequence"/>
</dbReference>
<gene>
    <name evidence="1" type="ORF">KI387_033281</name>
</gene>
<name>A0AA38F144_TAXCH</name>
<evidence type="ECO:0000313" key="2">
    <source>
        <dbReference type="Proteomes" id="UP000824469"/>
    </source>
</evidence>
<dbReference type="AlphaFoldDB" id="A0AA38F144"/>
<comment type="caution">
    <text evidence="1">The sequence shown here is derived from an EMBL/GenBank/DDBJ whole genome shotgun (WGS) entry which is preliminary data.</text>
</comment>
<feature type="non-terminal residue" evidence="1">
    <location>
        <position position="53"/>
    </location>
</feature>
<accession>A0AA38F144</accession>
<evidence type="ECO:0000313" key="1">
    <source>
        <dbReference type="EMBL" id="KAH9289164.1"/>
    </source>
</evidence>
<keyword evidence="2" id="KW-1185">Reference proteome</keyword>